<dbReference type="Pfam" id="PF07905">
    <property type="entry name" value="PucR"/>
    <property type="match status" value="1"/>
</dbReference>
<organism evidence="5 6">
    <name type="scientific">Rhodococcus spelaei</name>
    <dbReference type="NCBI Taxonomy" id="2546320"/>
    <lineage>
        <taxon>Bacteria</taxon>
        <taxon>Bacillati</taxon>
        <taxon>Actinomycetota</taxon>
        <taxon>Actinomycetes</taxon>
        <taxon>Mycobacteriales</taxon>
        <taxon>Nocardiaceae</taxon>
        <taxon>Rhodococcus</taxon>
    </lineage>
</organism>
<dbReference type="Gene3D" id="1.10.10.2840">
    <property type="entry name" value="PucR C-terminal helix-turn-helix domain"/>
    <property type="match status" value="1"/>
</dbReference>
<evidence type="ECO:0000256" key="1">
    <source>
        <dbReference type="ARBA" id="ARBA00006754"/>
    </source>
</evidence>
<dbReference type="Pfam" id="PF13556">
    <property type="entry name" value="HTH_30"/>
    <property type="match status" value="1"/>
</dbReference>
<name>A0A541BMS6_9NOCA</name>
<keyword evidence="6" id="KW-1185">Reference proteome</keyword>
<dbReference type="RefSeq" id="WP_142097942.1">
    <property type="nucleotide sequence ID" value="NZ_VIGH01000003.1"/>
</dbReference>
<dbReference type="PANTHER" id="PTHR33744:SF1">
    <property type="entry name" value="DNA-BINDING TRANSCRIPTIONAL ACTIVATOR ADER"/>
    <property type="match status" value="1"/>
</dbReference>
<dbReference type="Proteomes" id="UP000316256">
    <property type="component" value="Unassembled WGS sequence"/>
</dbReference>
<evidence type="ECO:0000313" key="6">
    <source>
        <dbReference type="Proteomes" id="UP000316256"/>
    </source>
</evidence>
<dbReference type="InterPro" id="IPR051448">
    <property type="entry name" value="CdaR-like_regulators"/>
</dbReference>
<dbReference type="InterPro" id="IPR041522">
    <property type="entry name" value="CdaR_GGDEF"/>
</dbReference>
<dbReference type="InterPro" id="IPR042070">
    <property type="entry name" value="PucR_C-HTH_sf"/>
</dbReference>
<feature type="domain" description="CdaR GGDEF-like" evidence="4">
    <location>
        <begin position="308"/>
        <end position="396"/>
    </location>
</feature>
<dbReference type="InterPro" id="IPR025736">
    <property type="entry name" value="PucR_C-HTH_dom"/>
</dbReference>
<comment type="similarity">
    <text evidence="1">Belongs to the CdaR family.</text>
</comment>
<sequence>MAVPVRWILAQRELALELKAGATGLDREVTLALTTELPEPFQWLSGGEFVLTTGLRLPLTRSGRARYLARLHESGVAAVGFGTGLTHPTVPEDMVAAADGLGLPLLEVPLATPFNAVTKRIMGRLAELQYEAVLRASRAQPRMTRAVVQGGAAAILRELAGATGATAVLLDRRGRSVASHPARVDEATAAEIQTVLTTLTGPASSGVSLGRSGSSITVQRIGVGTATHGHLALLSPAPLSSVDQILLGHANSLLALDYEKPQRLLAAQNRLNGFALALVLAEAGDTSPARSLLGPAADDRDAVRALTVMCEHPSAVAKVADAVERAMREADRPLFMTVRETDLAVLLRGSDTPDTARALLRGLSKPVLRSLRVGVSTPLPLAEAGAAVGQSRRAASAAESGGTPLEFSALAGNALLATPASRQVLDDLARDTVADLAEHDRRHGTELVVSLRAYLEANGHWESAATNLGVHRHTLRSRMARVEALLDCRLDVARVRAELLLATIAWQSK</sequence>
<gene>
    <name evidence="5" type="ORF">FK531_09110</name>
</gene>
<dbReference type="OrthoDB" id="8450798at2"/>
<evidence type="ECO:0000313" key="5">
    <source>
        <dbReference type="EMBL" id="TQF73619.1"/>
    </source>
</evidence>
<dbReference type="Pfam" id="PF17853">
    <property type="entry name" value="GGDEF_2"/>
    <property type="match status" value="1"/>
</dbReference>
<dbReference type="PANTHER" id="PTHR33744">
    <property type="entry name" value="CARBOHYDRATE DIACID REGULATOR"/>
    <property type="match status" value="1"/>
</dbReference>
<comment type="caution">
    <text evidence="5">The sequence shown here is derived from an EMBL/GenBank/DDBJ whole genome shotgun (WGS) entry which is preliminary data.</text>
</comment>
<protein>
    <submittedName>
        <fullName evidence="5">PucR family transcriptional regulator</fullName>
    </submittedName>
</protein>
<dbReference type="InterPro" id="IPR012914">
    <property type="entry name" value="PucR_dom"/>
</dbReference>
<dbReference type="AlphaFoldDB" id="A0A541BMS6"/>
<reference evidence="5 6" key="1">
    <citation type="submission" date="2019-06" db="EMBL/GenBank/DDBJ databases">
        <title>Rhodococcus spaelei sp. nov., isolated from a cave.</title>
        <authorList>
            <person name="Lee S.D."/>
        </authorList>
    </citation>
    <scope>NUCLEOTIDE SEQUENCE [LARGE SCALE GENOMIC DNA]</scope>
    <source>
        <strain evidence="5 6">C9-5</strain>
    </source>
</reference>
<proteinExistence type="inferred from homology"/>
<evidence type="ECO:0000259" key="3">
    <source>
        <dbReference type="Pfam" id="PF13556"/>
    </source>
</evidence>
<accession>A0A541BMS6</accession>
<dbReference type="EMBL" id="VIGH01000003">
    <property type="protein sequence ID" value="TQF73619.1"/>
    <property type="molecule type" value="Genomic_DNA"/>
</dbReference>
<feature type="domain" description="PucR C-terminal helix-turn-helix" evidence="3">
    <location>
        <begin position="447"/>
        <end position="503"/>
    </location>
</feature>
<feature type="domain" description="Purine catabolism PurC-like" evidence="2">
    <location>
        <begin position="8"/>
        <end position="124"/>
    </location>
</feature>
<evidence type="ECO:0000259" key="4">
    <source>
        <dbReference type="Pfam" id="PF17853"/>
    </source>
</evidence>
<evidence type="ECO:0000259" key="2">
    <source>
        <dbReference type="Pfam" id="PF07905"/>
    </source>
</evidence>